<evidence type="ECO:0000313" key="1">
    <source>
        <dbReference type="EMBL" id="ETN97639.1"/>
    </source>
</evidence>
<protein>
    <submittedName>
        <fullName evidence="1">Uncharacterized protein</fullName>
    </submittedName>
</protein>
<sequence>MDNISSELSENGIQTSFKRAYKKASQLWPNFGARHKMPSDQWWINVVLNTFYRSQMIANASNISKIGDNRNEEFLVAMDLKQLNDVEIFAPVNVSMTSGQNGVLKAPFLETCRDIVNEFQTKAGYKLYSDVIPFLSSIKTMNKNVPNESIIVGCISNSISEYRDKIVPDLGLKEYIDFVLVSQDIDVAKPDPIIFEKALQIANGVPILKNSQHELQTNTNTKKKWHVVHVGNDLEKDIFGAVQMGWIACWMIRNKDITNHSFYKQQILEKGKLFWNKHFGNGYLIEQQQWNQALQQNVHIVHDLKMIQDLGLL</sequence>
<dbReference type="Pfam" id="PF00702">
    <property type="entry name" value="Hydrolase"/>
    <property type="match status" value="1"/>
</dbReference>
<reference evidence="1 2" key="1">
    <citation type="journal article" date="2013" name="Curr. Biol.">
        <title>The Genome of the Foraminiferan Reticulomyxa filosa.</title>
        <authorList>
            <person name="Glockner G."/>
            <person name="Hulsmann N."/>
            <person name="Schleicher M."/>
            <person name="Noegel A.A."/>
            <person name="Eichinger L."/>
            <person name="Gallinger C."/>
            <person name="Pawlowski J."/>
            <person name="Sierra R."/>
            <person name="Euteneuer U."/>
            <person name="Pillet L."/>
            <person name="Moustafa A."/>
            <person name="Platzer M."/>
            <person name="Groth M."/>
            <person name="Szafranski K."/>
            <person name="Schliwa M."/>
        </authorList>
    </citation>
    <scope>NUCLEOTIDE SEQUENCE [LARGE SCALE GENOMIC DNA]</scope>
</reference>
<name>X6LA71_RETFI</name>
<dbReference type="SUPFAM" id="SSF56784">
    <property type="entry name" value="HAD-like"/>
    <property type="match status" value="1"/>
</dbReference>
<dbReference type="InterPro" id="IPR051828">
    <property type="entry name" value="HAD-like_hydrolase_domain"/>
</dbReference>
<keyword evidence="2" id="KW-1185">Reference proteome</keyword>
<gene>
    <name evidence="1" type="ORF">RFI_39893</name>
</gene>
<accession>X6LA71</accession>
<evidence type="ECO:0000313" key="2">
    <source>
        <dbReference type="Proteomes" id="UP000023152"/>
    </source>
</evidence>
<comment type="caution">
    <text evidence="1">The sequence shown here is derived from an EMBL/GenBank/DDBJ whole genome shotgun (WGS) entry which is preliminary data.</text>
</comment>
<dbReference type="PANTHER" id="PTHR46191">
    <property type="match status" value="1"/>
</dbReference>
<dbReference type="Gene3D" id="1.10.150.720">
    <property type="entry name" value="Haloacid dehalogenase-like hydrolase"/>
    <property type="match status" value="1"/>
</dbReference>
<dbReference type="InterPro" id="IPR023214">
    <property type="entry name" value="HAD_sf"/>
</dbReference>
<dbReference type="OrthoDB" id="444127at2759"/>
<dbReference type="EMBL" id="ASPP01049092">
    <property type="protein sequence ID" value="ETN97639.1"/>
    <property type="molecule type" value="Genomic_DNA"/>
</dbReference>
<dbReference type="AlphaFoldDB" id="X6LA71"/>
<organism evidence="1 2">
    <name type="scientific">Reticulomyxa filosa</name>
    <dbReference type="NCBI Taxonomy" id="46433"/>
    <lineage>
        <taxon>Eukaryota</taxon>
        <taxon>Sar</taxon>
        <taxon>Rhizaria</taxon>
        <taxon>Retaria</taxon>
        <taxon>Foraminifera</taxon>
        <taxon>Monothalamids</taxon>
        <taxon>Reticulomyxidae</taxon>
        <taxon>Reticulomyxa</taxon>
    </lineage>
</organism>
<dbReference type="InterPro" id="IPR044924">
    <property type="entry name" value="HAD-SF_hydro_IA_REG-2-like_cap"/>
</dbReference>
<dbReference type="GO" id="GO:0005634">
    <property type="term" value="C:nucleus"/>
    <property type="evidence" value="ECO:0007669"/>
    <property type="project" value="TreeGrafter"/>
</dbReference>
<dbReference type="PANTHER" id="PTHR46191:SF2">
    <property type="entry name" value="HALOACID DEHALOGENASE-LIKE HYDROLASE DOMAIN-CONTAINING PROTEIN 3"/>
    <property type="match status" value="1"/>
</dbReference>
<dbReference type="Proteomes" id="UP000023152">
    <property type="component" value="Unassembled WGS sequence"/>
</dbReference>
<dbReference type="InterPro" id="IPR036412">
    <property type="entry name" value="HAD-like_sf"/>
</dbReference>
<proteinExistence type="predicted"/>
<dbReference type="Gene3D" id="3.40.50.1000">
    <property type="entry name" value="HAD superfamily/HAD-like"/>
    <property type="match status" value="1"/>
</dbReference>